<protein>
    <submittedName>
        <fullName evidence="4">Anti-sigma factor</fullName>
    </submittedName>
</protein>
<evidence type="ECO:0000259" key="3">
    <source>
        <dbReference type="Pfam" id="PF10099"/>
    </source>
</evidence>
<feature type="region of interest" description="Disordered" evidence="1">
    <location>
        <begin position="59"/>
        <end position="89"/>
    </location>
</feature>
<dbReference type="GO" id="GO:0006417">
    <property type="term" value="P:regulation of translation"/>
    <property type="evidence" value="ECO:0007669"/>
    <property type="project" value="TreeGrafter"/>
</dbReference>
<proteinExistence type="predicted"/>
<feature type="transmembrane region" description="Helical" evidence="2">
    <location>
        <begin position="118"/>
        <end position="136"/>
    </location>
</feature>
<evidence type="ECO:0000313" key="4">
    <source>
        <dbReference type="EMBL" id="QHW34086.1"/>
    </source>
</evidence>
<keyword evidence="5" id="KW-1185">Reference proteome</keyword>
<dbReference type="AlphaFoldDB" id="A0A6C0P6W2"/>
<dbReference type="PANTHER" id="PTHR37461">
    <property type="entry name" value="ANTI-SIGMA-K FACTOR RSKA"/>
    <property type="match status" value="1"/>
</dbReference>
<evidence type="ECO:0000256" key="2">
    <source>
        <dbReference type="SAM" id="Phobius"/>
    </source>
</evidence>
<dbReference type="GO" id="GO:0005886">
    <property type="term" value="C:plasma membrane"/>
    <property type="evidence" value="ECO:0007669"/>
    <property type="project" value="InterPro"/>
</dbReference>
<sequence length="275" mass="30444">MNGTPDYEPETCGKHYAEEDWIDWLLDRKPPADRAVMLSHLARCSRCLSMRNMWEPLLAGGGMTGTPPATEQERGRGEEVRESSQPSEALRRRLRARVRLRSAGIRVRRAVQAQRRTSVFAAAIVMLLLLCAALVYRSASPSQADQRKVAAAALEPTAASFLQDPQTASFKVNPELEELGKGYIWFNDMSGEVYVMLEGLLPSEEHDVQVWAVDELAHEHVNLGLLHHDRPSSAHLYVKPGRLLQARHIALTVEPAGGSGNPTGPDVLVFPLQRG</sequence>
<feature type="domain" description="Anti-sigma K factor RskA C-terminal" evidence="3">
    <location>
        <begin position="121"/>
        <end position="265"/>
    </location>
</feature>
<dbReference type="Proteomes" id="UP000479114">
    <property type="component" value="Chromosome"/>
</dbReference>
<evidence type="ECO:0000313" key="5">
    <source>
        <dbReference type="Proteomes" id="UP000479114"/>
    </source>
</evidence>
<dbReference type="PANTHER" id="PTHR37461:SF1">
    <property type="entry name" value="ANTI-SIGMA-K FACTOR RSKA"/>
    <property type="match status" value="1"/>
</dbReference>
<gene>
    <name evidence="4" type="ORF">GZH47_27025</name>
</gene>
<evidence type="ECO:0000256" key="1">
    <source>
        <dbReference type="SAM" id="MobiDB-lite"/>
    </source>
</evidence>
<dbReference type="RefSeq" id="WP_162644082.1">
    <property type="nucleotide sequence ID" value="NZ_CP048286.1"/>
</dbReference>
<organism evidence="4 5">
    <name type="scientific">Paenibacillus rhizovicinus</name>
    <dbReference type="NCBI Taxonomy" id="2704463"/>
    <lineage>
        <taxon>Bacteria</taxon>
        <taxon>Bacillati</taxon>
        <taxon>Bacillota</taxon>
        <taxon>Bacilli</taxon>
        <taxon>Bacillales</taxon>
        <taxon>Paenibacillaceae</taxon>
        <taxon>Paenibacillus</taxon>
    </lineage>
</organism>
<reference evidence="4 5" key="1">
    <citation type="submission" date="2020-02" db="EMBL/GenBank/DDBJ databases">
        <title>Paenibacillus sp. nov., isolated from rhizosphere soil of tomato.</title>
        <authorList>
            <person name="Weon H.-Y."/>
            <person name="Lee S.A."/>
        </authorList>
    </citation>
    <scope>NUCLEOTIDE SEQUENCE [LARGE SCALE GENOMIC DNA]</scope>
    <source>
        <strain evidence="4 5">14171R-81</strain>
    </source>
</reference>
<dbReference type="GO" id="GO:0016989">
    <property type="term" value="F:sigma factor antagonist activity"/>
    <property type="evidence" value="ECO:0007669"/>
    <property type="project" value="TreeGrafter"/>
</dbReference>
<dbReference type="InterPro" id="IPR051474">
    <property type="entry name" value="Anti-sigma-K/W_factor"/>
</dbReference>
<keyword evidence="2" id="KW-1133">Transmembrane helix</keyword>
<dbReference type="InterPro" id="IPR018764">
    <property type="entry name" value="RskA_C"/>
</dbReference>
<accession>A0A6C0P6W2</accession>
<name>A0A6C0P6W2_9BACL</name>
<dbReference type="KEGG" id="prz:GZH47_27025"/>
<keyword evidence="2" id="KW-0812">Transmembrane</keyword>
<keyword evidence="2" id="KW-0472">Membrane</keyword>
<dbReference type="Pfam" id="PF10099">
    <property type="entry name" value="RskA_C"/>
    <property type="match status" value="1"/>
</dbReference>
<dbReference type="EMBL" id="CP048286">
    <property type="protein sequence ID" value="QHW34086.1"/>
    <property type="molecule type" value="Genomic_DNA"/>
</dbReference>
<feature type="compositionally biased region" description="Basic and acidic residues" evidence="1">
    <location>
        <begin position="71"/>
        <end position="82"/>
    </location>
</feature>